<dbReference type="STRING" id="135208.A0A4Z0A7K1"/>
<gene>
    <name evidence="1" type="ORF">EWM64_g2405</name>
</gene>
<dbReference type="OrthoDB" id="3257768at2759"/>
<proteinExistence type="predicted"/>
<protein>
    <submittedName>
        <fullName evidence="1">Uncharacterized protein</fullName>
    </submittedName>
</protein>
<sequence>MVKAWKDDHWQPDPYAEPIHTTTSKNIKLQLANKDAVAAAKGQLHPHDMSPAAFLQVSLELEDLQHTLCLRTLAAKGQMTIIWKTGFLVDSQGLVIVTAVSYK</sequence>
<dbReference type="EMBL" id="SFCI01000193">
    <property type="protein sequence ID" value="TFY81608.1"/>
    <property type="molecule type" value="Genomic_DNA"/>
</dbReference>
<name>A0A4Z0A7K1_9AGAM</name>
<comment type="caution">
    <text evidence="1">The sequence shown here is derived from an EMBL/GenBank/DDBJ whole genome shotgun (WGS) entry which is preliminary data.</text>
</comment>
<reference evidence="1 2" key="1">
    <citation type="submission" date="2019-02" db="EMBL/GenBank/DDBJ databases">
        <title>Genome sequencing of the rare red list fungi Hericium alpestre (H. flagellum).</title>
        <authorList>
            <person name="Buettner E."/>
            <person name="Kellner H."/>
        </authorList>
    </citation>
    <scope>NUCLEOTIDE SEQUENCE [LARGE SCALE GENOMIC DNA]</scope>
    <source>
        <strain evidence="1 2">DSM 108284</strain>
    </source>
</reference>
<evidence type="ECO:0000313" key="1">
    <source>
        <dbReference type="EMBL" id="TFY81608.1"/>
    </source>
</evidence>
<accession>A0A4Z0A7K1</accession>
<organism evidence="1 2">
    <name type="scientific">Hericium alpestre</name>
    <dbReference type="NCBI Taxonomy" id="135208"/>
    <lineage>
        <taxon>Eukaryota</taxon>
        <taxon>Fungi</taxon>
        <taxon>Dikarya</taxon>
        <taxon>Basidiomycota</taxon>
        <taxon>Agaricomycotina</taxon>
        <taxon>Agaricomycetes</taxon>
        <taxon>Russulales</taxon>
        <taxon>Hericiaceae</taxon>
        <taxon>Hericium</taxon>
    </lineage>
</organism>
<dbReference type="AlphaFoldDB" id="A0A4Z0A7K1"/>
<keyword evidence="2" id="KW-1185">Reference proteome</keyword>
<evidence type="ECO:0000313" key="2">
    <source>
        <dbReference type="Proteomes" id="UP000298061"/>
    </source>
</evidence>
<dbReference type="Proteomes" id="UP000298061">
    <property type="component" value="Unassembled WGS sequence"/>
</dbReference>